<comment type="caution">
    <text evidence="1">The sequence shown here is derived from an EMBL/GenBank/DDBJ whole genome shotgun (WGS) entry which is preliminary data.</text>
</comment>
<dbReference type="EMBL" id="BJYT01000031">
    <property type="protein sequence ID" value="GEO11878.1"/>
    <property type="molecule type" value="Genomic_DNA"/>
</dbReference>
<organism evidence="1 2">
    <name type="scientific">Segetibacter aerophilus</name>
    <dbReference type="NCBI Taxonomy" id="670293"/>
    <lineage>
        <taxon>Bacteria</taxon>
        <taxon>Pseudomonadati</taxon>
        <taxon>Bacteroidota</taxon>
        <taxon>Chitinophagia</taxon>
        <taxon>Chitinophagales</taxon>
        <taxon>Chitinophagaceae</taxon>
        <taxon>Segetibacter</taxon>
    </lineage>
</organism>
<dbReference type="AlphaFoldDB" id="A0A512BIT8"/>
<gene>
    <name evidence="1" type="ORF">SAE01_43740</name>
</gene>
<name>A0A512BIT8_9BACT</name>
<evidence type="ECO:0000313" key="1">
    <source>
        <dbReference type="EMBL" id="GEO11878.1"/>
    </source>
</evidence>
<protein>
    <submittedName>
        <fullName evidence="1">Uncharacterized protein</fullName>
    </submittedName>
</protein>
<keyword evidence="2" id="KW-1185">Reference proteome</keyword>
<evidence type="ECO:0000313" key="2">
    <source>
        <dbReference type="Proteomes" id="UP000321513"/>
    </source>
</evidence>
<sequence>MVDGVIYSSEGLKEYISALQLHDVKRILETIRKQKQLYGSVEYLEILCLITTRLIELSHENRAASLANATRNIYNSSSL</sequence>
<reference evidence="1 2" key="1">
    <citation type="submission" date="2019-07" db="EMBL/GenBank/DDBJ databases">
        <title>Whole genome shotgun sequence of Segetibacter aerophilus NBRC 106135.</title>
        <authorList>
            <person name="Hosoyama A."/>
            <person name="Uohara A."/>
            <person name="Ohji S."/>
            <person name="Ichikawa N."/>
        </authorList>
    </citation>
    <scope>NUCLEOTIDE SEQUENCE [LARGE SCALE GENOMIC DNA]</scope>
    <source>
        <strain evidence="1 2">NBRC 106135</strain>
    </source>
</reference>
<proteinExistence type="predicted"/>
<dbReference type="Proteomes" id="UP000321513">
    <property type="component" value="Unassembled WGS sequence"/>
</dbReference>
<accession>A0A512BIT8</accession>